<feature type="compositionally biased region" description="Polar residues" evidence="7">
    <location>
        <begin position="421"/>
        <end position="432"/>
    </location>
</feature>
<protein>
    <submittedName>
        <fullName evidence="8">Hyccin PI4KA lipid kinase complex subunit 1</fullName>
    </submittedName>
</protein>
<comment type="subcellular location">
    <subcellularLocation>
        <location evidence="1">Cell membrane</location>
    </subcellularLocation>
    <subcellularLocation>
        <location evidence="2">Cytoplasm</location>
        <location evidence="2">Cytosol</location>
    </subcellularLocation>
</comment>
<evidence type="ECO:0000313" key="8">
    <source>
        <dbReference type="Ensembl" id="ENSTRUP00000068381.1"/>
    </source>
</evidence>
<dbReference type="AlphaFoldDB" id="A0A674N474"/>
<evidence type="ECO:0000256" key="6">
    <source>
        <dbReference type="ARBA" id="ARBA00034482"/>
    </source>
</evidence>
<sequence length="432" mass="47403">MLAMDQGVVEEWLSEFKTLPDSAISSYAASLKDKAALVPALYKVIRENYSDLLEPVCHQLFEFYRSSQPQLQRFVLQFLPELLWSLLSVSAARDPHTSGCIEALLLGIYNLEIVDKDGQSKILSFTVPSLSKPSVYHEPSAIGSIALTEGALANHGLSRVVYSGPHLQRENFTAQNRFEVLTFLLLCYNAALSYMTPTSLQSLCQLSSRVCICGYPRQQMRRYKGINTRMTVTSDFLVQLITGIHYALCNGEVEMGSKALDDVLYRAQLELFPEPLLVGNAIKSTLHGAALKSNNKEGARSIQVEITPTSSRISRNAVTSLSIRGHRWKRHAQSPDEVSGDSEAALGGAAIPEINVTGVSGERMPNGDSMRPRPDGRAQPDCDTVGGAAEVSMDARCHDSSTRGQEVRRQKSVRRMVENEGSGSASTGRSQY</sequence>
<evidence type="ECO:0000256" key="3">
    <source>
        <dbReference type="ARBA" id="ARBA00022475"/>
    </source>
</evidence>
<evidence type="ECO:0000313" key="9">
    <source>
        <dbReference type="Proteomes" id="UP000005226"/>
    </source>
</evidence>
<dbReference type="PANTHER" id="PTHR31220:SF4">
    <property type="entry name" value="HYCCIN"/>
    <property type="match status" value="1"/>
</dbReference>
<dbReference type="InterPro" id="IPR018619">
    <property type="entry name" value="Hyccin"/>
</dbReference>
<evidence type="ECO:0000256" key="7">
    <source>
        <dbReference type="SAM" id="MobiDB-lite"/>
    </source>
</evidence>
<accession>A0A674N474</accession>
<gene>
    <name evidence="8" type="primary">hycc1</name>
</gene>
<dbReference type="GO" id="GO:0072659">
    <property type="term" value="P:protein localization to plasma membrane"/>
    <property type="evidence" value="ECO:0007669"/>
    <property type="project" value="TreeGrafter"/>
</dbReference>
<proteinExistence type="inferred from homology"/>
<evidence type="ECO:0000256" key="5">
    <source>
        <dbReference type="ARBA" id="ARBA00023136"/>
    </source>
</evidence>
<dbReference type="Pfam" id="PF09790">
    <property type="entry name" value="Hyccin"/>
    <property type="match status" value="1"/>
</dbReference>
<comment type="similarity">
    <text evidence="6">Belongs to the Hyccin family.</text>
</comment>
<dbReference type="GO" id="GO:0005886">
    <property type="term" value="C:plasma membrane"/>
    <property type="evidence" value="ECO:0007669"/>
    <property type="project" value="UniProtKB-SubCell"/>
</dbReference>
<evidence type="ECO:0000256" key="4">
    <source>
        <dbReference type="ARBA" id="ARBA00022490"/>
    </source>
</evidence>
<evidence type="ECO:0000256" key="1">
    <source>
        <dbReference type="ARBA" id="ARBA00004236"/>
    </source>
</evidence>
<name>A0A674N474_TAKRU</name>
<reference evidence="8" key="2">
    <citation type="submission" date="2025-08" db="UniProtKB">
        <authorList>
            <consortium name="Ensembl"/>
        </authorList>
    </citation>
    <scope>IDENTIFICATION</scope>
</reference>
<dbReference type="Ensembl" id="ENSTRUT00000081147.1">
    <property type="protein sequence ID" value="ENSTRUP00000068381.1"/>
    <property type="gene ID" value="ENSTRUG00000008765.3"/>
</dbReference>
<reference evidence="8" key="3">
    <citation type="submission" date="2025-09" db="UniProtKB">
        <authorList>
            <consortium name="Ensembl"/>
        </authorList>
    </citation>
    <scope>IDENTIFICATION</scope>
</reference>
<keyword evidence="5" id="KW-0472">Membrane</keyword>
<feature type="compositionally biased region" description="Basic and acidic residues" evidence="7">
    <location>
        <begin position="370"/>
        <end position="380"/>
    </location>
</feature>
<reference evidence="8 9" key="1">
    <citation type="journal article" date="2011" name="Genome Biol. Evol.">
        <title>Integration of the genetic map and genome assembly of fugu facilitates insights into distinct features of genome evolution in teleosts and mammals.</title>
        <authorList>
            <person name="Kai W."/>
            <person name="Kikuchi K."/>
            <person name="Tohari S."/>
            <person name="Chew A.K."/>
            <person name="Tay A."/>
            <person name="Fujiwara A."/>
            <person name="Hosoya S."/>
            <person name="Suetake H."/>
            <person name="Naruse K."/>
            <person name="Brenner S."/>
            <person name="Suzuki Y."/>
            <person name="Venkatesh B."/>
        </authorList>
    </citation>
    <scope>NUCLEOTIDE SEQUENCE [LARGE SCALE GENOMIC DNA]</scope>
</reference>
<dbReference type="GO" id="GO:0005829">
    <property type="term" value="C:cytosol"/>
    <property type="evidence" value="ECO:0007669"/>
    <property type="project" value="UniProtKB-SubCell"/>
</dbReference>
<feature type="region of interest" description="Disordered" evidence="7">
    <location>
        <begin position="348"/>
        <end position="432"/>
    </location>
</feature>
<dbReference type="GeneTree" id="ENSGT00390000011295"/>
<keyword evidence="9" id="KW-1185">Reference proteome</keyword>
<dbReference type="GO" id="GO:0046854">
    <property type="term" value="P:phosphatidylinositol phosphate biosynthetic process"/>
    <property type="evidence" value="ECO:0007669"/>
    <property type="project" value="TreeGrafter"/>
</dbReference>
<organism evidence="8 9">
    <name type="scientific">Takifugu rubripes</name>
    <name type="common">Japanese pufferfish</name>
    <name type="synonym">Fugu rubripes</name>
    <dbReference type="NCBI Taxonomy" id="31033"/>
    <lineage>
        <taxon>Eukaryota</taxon>
        <taxon>Metazoa</taxon>
        <taxon>Chordata</taxon>
        <taxon>Craniata</taxon>
        <taxon>Vertebrata</taxon>
        <taxon>Euteleostomi</taxon>
        <taxon>Actinopterygii</taxon>
        <taxon>Neopterygii</taxon>
        <taxon>Teleostei</taxon>
        <taxon>Neoteleostei</taxon>
        <taxon>Acanthomorphata</taxon>
        <taxon>Eupercaria</taxon>
        <taxon>Tetraodontiformes</taxon>
        <taxon>Tetradontoidea</taxon>
        <taxon>Tetraodontidae</taxon>
        <taxon>Takifugu</taxon>
    </lineage>
</organism>
<feature type="compositionally biased region" description="Basic and acidic residues" evidence="7">
    <location>
        <begin position="393"/>
        <end position="409"/>
    </location>
</feature>
<evidence type="ECO:0000256" key="2">
    <source>
        <dbReference type="ARBA" id="ARBA00004514"/>
    </source>
</evidence>
<dbReference type="PANTHER" id="PTHR31220">
    <property type="entry name" value="HYCCIN RELATED"/>
    <property type="match status" value="1"/>
</dbReference>
<dbReference type="Proteomes" id="UP000005226">
    <property type="component" value="Chromosome 12"/>
</dbReference>
<keyword evidence="3" id="KW-1003">Cell membrane</keyword>
<keyword evidence="4" id="KW-0963">Cytoplasm</keyword>